<sequence>MLNGARNVIIQNVHITELNPQYIWGGCNSLDGTNNVWIDHVKLLARVTSTGPTTPATHLTWEKAQTLSSRASNVCDGVDIPLQDGSAGAAFAIDSSDQSGCNTVMGRVCVAKTLVNSGELAAADERFSPAG</sequence>
<protein>
    <submittedName>
        <fullName evidence="4">Uncharacterized protein</fullName>
    </submittedName>
</protein>
<dbReference type="GeneID" id="4590804"/>
<keyword evidence="3" id="KW-0732">Signal</keyword>
<dbReference type="KEGG" id="nfi:NFIA_023100"/>
<keyword evidence="5" id="KW-1185">Reference proteome</keyword>
<dbReference type="SUPFAM" id="SSF51126">
    <property type="entry name" value="Pectin lyase-like"/>
    <property type="match status" value="1"/>
</dbReference>
<evidence type="ECO:0000313" key="4">
    <source>
        <dbReference type="EMBL" id="EAW23599.1"/>
    </source>
</evidence>
<dbReference type="STRING" id="331117.A1D5A6"/>
<evidence type="ECO:0000256" key="1">
    <source>
        <dbReference type="ARBA" id="ARBA00004613"/>
    </source>
</evidence>
<evidence type="ECO:0000256" key="3">
    <source>
        <dbReference type="ARBA" id="ARBA00022729"/>
    </source>
</evidence>
<dbReference type="InterPro" id="IPR012334">
    <property type="entry name" value="Pectin_lyas_fold"/>
</dbReference>
<dbReference type="GO" id="GO:0005576">
    <property type="term" value="C:extracellular region"/>
    <property type="evidence" value="ECO:0007669"/>
    <property type="project" value="UniProtKB-SubCell"/>
</dbReference>
<organism evidence="4 5">
    <name type="scientific">Neosartorya fischeri (strain ATCC 1020 / DSM 3700 / CBS 544.65 / FGSC A1164 / JCM 1740 / NRRL 181 / WB 181)</name>
    <name type="common">Aspergillus fischerianus</name>
    <dbReference type="NCBI Taxonomy" id="331117"/>
    <lineage>
        <taxon>Eukaryota</taxon>
        <taxon>Fungi</taxon>
        <taxon>Dikarya</taxon>
        <taxon>Ascomycota</taxon>
        <taxon>Pezizomycotina</taxon>
        <taxon>Eurotiomycetes</taxon>
        <taxon>Eurotiomycetidae</taxon>
        <taxon>Eurotiales</taxon>
        <taxon>Aspergillaceae</taxon>
        <taxon>Aspergillus</taxon>
        <taxon>Aspergillus subgen. Fumigati</taxon>
    </lineage>
</organism>
<dbReference type="Proteomes" id="UP000006702">
    <property type="component" value="Unassembled WGS sequence"/>
</dbReference>
<comment type="subcellular location">
    <subcellularLocation>
        <location evidence="1">Secreted</location>
    </subcellularLocation>
</comment>
<name>A1D5A6_NEOFI</name>
<dbReference type="OrthoDB" id="1637350at2759"/>
<reference evidence="5" key="1">
    <citation type="journal article" date="2008" name="PLoS Genet.">
        <title>Genomic islands in the pathogenic filamentous fungus Aspergillus fumigatus.</title>
        <authorList>
            <person name="Fedorova N.D."/>
            <person name="Khaldi N."/>
            <person name="Joardar V.S."/>
            <person name="Maiti R."/>
            <person name="Amedeo P."/>
            <person name="Anderson M.J."/>
            <person name="Crabtree J."/>
            <person name="Silva J.C."/>
            <person name="Badger J.H."/>
            <person name="Albarraq A."/>
            <person name="Angiuoli S."/>
            <person name="Bussey H."/>
            <person name="Bowyer P."/>
            <person name="Cotty P.J."/>
            <person name="Dyer P.S."/>
            <person name="Egan A."/>
            <person name="Galens K."/>
            <person name="Fraser-Liggett C.M."/>
            <person name="Haas B.J."/>
            <person name="Inman J.M."/>
            <person name="Kent R."/>
            <person name="Lemieux S."/>
            <person name="Malavazi I."/>
            <person name="Orvis J."/>
            <person name="Roemer T."/>
            <person name="Ronning C.M."/>
            <person name="Sundaram J.P."/>
            <person name="Sutton G."/>
            <person name="Turner G."/>
            <person name="Venter J.C."/>
            <person name="White O.R."/>
            <person name="Whitty B.R."/>
            <person name="Youngman P."/>
            <person name="Wolfe K.H."/>
            <person name="Goldman G.H."/>
            <person name="Wortman J.R."/>
            <person name="Jiang B."/>
            <person name="Denning D.W."/>
            <person name="Nierman W.C."/>
        </authorList>
    </citation>
    <scope>NUCLEOTIDE SEQUENCE [LARGE SCALE GENOMIC DNA]</scope>
    <source>
        <strain evidence="5">ATCC 1020 / DSM 3700 / CBS 544.65 / FGSC A1164 / JCM 1740 / NRRL 181 / WB 181</strain>
    </source>
</reference>
<accession>A1D5A6</accession>
<dbReference type="InterPro" id="IPR011050">
    <property type="entry name" value="Pectin_lyase_fold/virulence"/>
</dbReference>
<keyword evidence="2" id="KW-0964">Secreted</keyword>
<gene>
    <name evidence="4" type="ORF">NFIA_023100</name>
</gene>
<proteinExistence type="predicted"/>
<dbReference type="HOGENOM" id="CLU_1928166_0_0_1"/>
<dbReference type="VEuPathDB" id="FungiDB:NFIA_023100"/>
<dbReference type="AlphaFoldDB" id="A1D5A6"/>
<evidence type="ECO:0000256" key="2">
    <source>
        <dbReference type="ARBA" id="ARBA00022525"/>
    </source>
</evidence>
<dbReference type="EMBL" id="DS027688">
    <property type="protein sequence ID" value="EAW23599.1"/>
    <property type="molecule type" value="Genomic_DNA"/>
</dbReference>
<dbReference type="RefSeq" id="XP_001265496.1">
    <property type="nucleotide sequence ID" value="XM_001265495.1"/>
</dbReference>
<evidence type="ECO:0000313" key="5">
    <source>
        <dbReference type="Proteomes" id="UP000006702"/>
    </source>
</evidence>
<dbReference type="Gene3D" id="2.160.20.10">
    <property type="entry name" value="Single-stranded right-handed beta-helix, Pectin lyase-like"/>
    <property type="match status" value="1"/>
</dbReference>